<evidence type="ECO:0000256" key="2">
    <source>
        <dbReference type="ARBA" id="ARBA00012310"/>
    </source>
</evidence>
<keyword evidence="4" id="KW-0560">Oxidoreductase</keyword>
<proteinExistence type="evidence at transcript level"/>
<accession>V9LCU4</accession>
<evidence type="ECO:0000256" key="1">
    <source>
        <dbReference type="ARBA" id="ARBA00006926"/>
    </source>
</evidence>
<dbReference type="Ensembl" id="ENSCMIT00000014871.1">
    <property type="protein sequence ID" value="ENSCMIP00000014561.1"/>
    <property type="gene ID" value="ENSCMIG00000007198.1"/>
</dbReference>
<dbReference type="GO" id="GO:0004602">
    <property type="term" value="F:glutathione peroxidase activity"/>
    <property type="evidence" value="ECO:0007669"/>
    <property type="project" value="UniProtKB-EC"/>
</dbReference>
<dbReference type="PANTHER" id="PTHR11592">
    <property type="entry name" value="GLUTATHIONE PEROXIDASE"/>
    <property type="match status" value="1"/>
</dbReference>
<reference evidence="7" key="1">
    <citation type="journal article" date="2006" name="Science">
        <title>Ancient noncoding elements conserved in the human genome.</title>
        <authorList>
            <person name="Venkatesh B."/>
            <person name="Kirkness E.F."/>
            <person name="Loh Y.H."/>
            <person name="Halpern A.L."/>
            <person name="Lee A.P."/>
            <person name="Johnson J."/>
            <person name="Dandona N."/>
            <person name="Viswanathan L.D."/>
            <person name="Tay A."/>
            <person name="Venter J.C."/>
            <person name="Strausberg R.L."/>
            <person name="Brenner S."/>
        </authorList>
    </citation>
    <scope>NUCLEOTIDE SEQUENCE [LARGE SCALE GENOMIC DNA]</scope>
</reference>
<dbReference type="GO" id="GO:0006979">
    <property type="term" value="P:response to oxidative stress"/>
    <property type="evidence" value="ECO:0007669"/>
    <property type="project" value="InterPro"/>
</dbReference>
<protein>
    <recommendedName>
        <fullName evidence="2">glutathione peroxidase</fullName>
        <ecNumber evidence="2">1.11.1.9</ecNumber>
    </recommendedName>
</protein>
<dbReference type="Gene3D" id="3.40.30.10">
    <property type="entry name" value="Glutaredoxin"/>
    <property type="match status" value="1"/>
</dbReference>
<dbReference type="OMA" id="QFASRER"/>
<dbReference type="InterPro" id="IPR000889">
    <property type="entry name" value="Glutathione_peroxidase"/>
</dbReference>
<evidence type="ECO:0000313" key="5">
    <source>
        <dbReference type="EMBL" id="AFP10542.1"/>
    </source>
</evidence>
<keyword evidence="7" id="KW-1185">Reference proteome</keyword>
<keyword evidence="3 5" id="KW-0575">Peroxidase</keyword>
<sequence>MFQKGDVNGVDEQEHYTYLKSACPPVSESFGDAHARLFWKPLKISDLKWNFEKFLVSPTGQVIMRWNHNVPVAIVRANVIYYMKSLLERDSQLTAETERETP</sequence>
<dbReference type="SUPFAM" id="SSF52833">
    <property type="entry name" value="Thioredoxin-like"/>
    <property type="match status" value="1"/>
</dbReference>
<dbReference type="Proteomes" id="UP000314986">
    <property type="component" value="Unassembled WGS sequence"/>
</dbReference>
<dbReference type="PANTHER" id="PTHR11592:SF32">
    <property type="entry name" value="GLUTATHIONE PEROXIDASE 3"/>
    <property type="match status" value="1"/>
</dbReference>
<reference evidence="7" key="2">
    <citation type="journal article" date="2007" name="PLoS Biol.">
        <title>Survey sequencing and comparative analysis of the elephant shark (Callorhinchus milii) genome.</title>
        <authorList>
            <person name="Venkatesh B."/>
            <person name="Kirkness E.F."/>
            <person name="Loh Y.H."/>
            <person name="Halpern A.L."/>
            <person name="Lee A.P."/>
            <person name="Johnson J."/>
            <person name="Dandona N."/>
            <person name="Viswanathan L.D."/>
            <person name="Tay A."/>
            <person name="Venter J.C."/>
            <person name="Strausberg R.L."/>
            <person name="Brenner S."/>
        </authorList>
    </citation>
    <scope>NUCLEOTIDE SEQUENCE [LARGE SCALE GENOMIC DNA]</scope>
</reference>
<dbReference type="AlphaFoldDB" id="V9LCU4"/>
<name>V9LCU4_CALMI</name>
<evidence type="ECO:0000313" key="6">
    <source>
        <dbReference type="Ensembl" id="ENSCMIP00000014561.1"/>
    </source>
</evidence>
<reference evidence="6" key="4">
    <citation type="submission" date="2025-05" db="UniProtKB">
        <authorList>
            <consortium name="Ensembl"/>
        </authorList>
    </citation>
    <scope>IDENTIFICATION</scope>
</reference>
<dbReference type="EC" id="1.11.1.9" evidence="2"/>
<reference evidence="5 7" key="3">
    <citation type="journal article" date="2014" name="Nature">
        <title>Elephant shark genome provides unique insights into gnathostome evolution.</title>
        <authorList>
            <consortium name="International Elephant Shark Genome Sequencing Consortium"/>
            <person name="Venkatesh B."/>
            <person name="Lee A.P."/>
            <person name="Ravi V."/>
            <person name="Maurya A.K."/>
            <person name="Lian M.M."/>
            <person name="Swann J.B."/>
            <person name="Ohta Y."/>
            <person name="Flajnik M.F."/>
            <person name="Sutoh Y."/>
            <person name="Kasahara M."/>
            <person name="Hoon S."/>
            <person name="Gangu V."/>
            <person name="Roy S.W."/>
            <person name="Irimia M."/>
            <person name="Korzh V."/>
            <person name="Kondrychyn I."/>
            <person name="Lim Z.W."/>
            <person name="Tay B.H."/>
            <person name="Tohari S."/>
            <person name="Kong K.W."/>
            <person name="Ho S."/>
            <person name="Lorente-Galdos B."/>
            <person name="Quilez J."/>
            <person name="Marques-Bonet T."/>
            <person name="Raney B.J."/>
            <person name="Ingham P.W."/>
            <person name="Tay A."/>
            <person name="Hillier L.W."/>
            <person name="Minx P."/>
            <person name="Boehm T."/>
            <person name="Wilson R.K."/>
            <person name="Brenner S."/>
            <person name="Warren W.C."/>
        </authorList>
    </citation>
    <scope>NUCLEOTIDE SEQUENCE</scope>
    <source>
        <tissue evidence="5">Kidney</tissue>
    </source>
</reference>
<evidence type="ECO:0000256" key="4">
    <source>
        <dbReference type="ARBA" id="ARBA00023002"/>
    </source>
</evidence>
<dbReference type="PROSITE" id="PS51355">
    <property type="entry name" value="GLUTATHIONE_PEROXID_3"/>
    <property type="match status" value="1"/>
</dbReference>
<dbReference type="InterPro" id="IPR036249">
    <property type="entry name" value="Thioredoxin-like_sf"/>
</dbReference>
<organism evidence="5">
    <name type="scientific">Callorhinchus milii</name>
    <name type="common">Ghost shark</name>
    <dbReference type="NCBI Taxonomy" id="7868"/>
    <lineage>
        <taxon>Eukaryota</taxon>
        <taxon>Metazoa</taxon>
        <taxon>Chordata</taxon>
        <taxon>Craniata</taxon>
        <taxon>Vertebrata</taxon>
        <taxon>Chondrichthyes</taxon>
        <taxon>Holocephali</taxon>
        <taxon>Chimaeriformes</taxon>
        <taxon>Callorhinchidae</taxon>
        <taxon>Callorhinchus</taxon>
    </lineage>
</organism>
<evidence type="ECO:0000256" key="3">
    <source>
        <dbReference type="ARBA" id="ARBA00022559"/>
    </source>
</evidence>
<evidence type="ECO:0000313" key="7">
    <source>
        <dbReference type="Proteomes" id="UP000314986"/>
    </source>
</evidence>
<dbReference type="EMBL" id="JW878025">
    <property type="protein sequence ID" value="AFP10542.1"/>
    <property type="molecule type" value="mRNA"/>
</dbReference>
<dbReference type="GeneTree" id="ENSGT00940000165034"/>
<dbReference type="STRING" id="7868.ENSCMIP00000014561"/>
<comment type="similarity">
    <text evidence="1">Belongs to the glutathione peroxidase family.</text>
</comment>